<name>A0AAW9KGR6_CLOPF</name>
<keyword evidence="1" id="KW-0548">Nucleotidyltransferase</keyword>
<evidence type="ECO:0000313" key="1">
    <source>
        <dbReference type="EMBL" id="MDZ7543862.1"/>
    </source>
</evidence>
<feature type="non-terminal residue" evidence="1">
    <location>
        <position position="56"/>
    </location>
</feature>
<gene>
    <name evidence="1" type="ORF">GNF83_22390</name>
</gene>
<reference evidence="1" key="1">
    <citation type="submission" date="2019-11" db="EMBL/GenBank/DDBJ databases">
        <title>Characterization of Clostridium perfringens isolates from swine manure treated agricultural soils.</title>
        <authorList>
            <person name="Wushke S.T."/>
        </authorList>
    </citation>
    <scope>NUCLEOTIDE SEQUENCE</scope>
    <source>
        <strain evidence="1">X62</strain>
    </source>
</reference>
<dbReference type="AlphaFoldDB" id="A0AAW9KGR6"/>
<keyword evidence="1" id="KW-0808">Transferase</keyword>
<protein>
    <submittedName>
        <fullName evidence="1">Glucose-1-phosphate adenylyltransferase subunit GlgD</fullName>
    </submittedName>
</protein>
<accession>A0AAW9KGR6</accession>
<dbReference type="Proteomes" id="UP001288944">
    <property type="component" value="Unassembled WGS sequence"/>
</dbReference>
<sequence length="56" mass="6394">MKDCIGIINLDESEERVRELIRYNTISSMPIAGRYRKIDFVLSNLTNSGVECIGIF</sequence>
<comment type="caution">
    <text evidence="1">The sequence shown here is derived from an EMBL/GenBank/DDBJ whole genome shotgun (WGS) entry which is preliminary data.</text>
</comment>
<dbReference type="GO" id="GO:0016779">
    <property type="term" value="F:nucleotidyltransferase activity"/>
    <property type="evidence" value="ECO:0007669"/>
    <property type="project" value="UniProtKB-KW"/>
</dbReference>
<organism evidence="1 2">
    <name type="scientific">Clostridium perfringens</name>
    <dbReference type="NCBI Taxonomy" id="1502"/>
    <lineage>
        <taxon>Bacteria</taxon>
        <taxon>Bacillati</taxon>
        <taxon>Bacillota</taxon>
        <taxon>Clostridia</taxon>
        <taxon>Eubacteriales</taxon>
        <taxon>Clostridiaceae</taxon>
        <taxon>Clostridium</taxon>
    </lineage>
</organism>
<evidence type="ECO:0000313" key="2">
    <source>
        <dbReference type="Proteomes" id="UP001288944"/>
    </source>
</evidence>
<proteinExistence type="predicted"/>
<dbReference type="EMBL" id="WNUR01001722">
    <property type="protein sequence ID" value="MDZ7543862.1"/>
    <property type="molecule type" value="Genomic_DNA"/>
</dbReference>